<dbReference type="Gene3D" id="1.10.10.10">
    <property type="entry name" value="Winged helix-like DNA-binding domain superfamily/Winged helix DNA-binding domain"/>
    <property type="match status" value="1"/>
</dbReference>
<dbReference type="Pfam" id="PF12802">
    <property type="entry name" value="MarR_2"/>
    <property type="match status" value="1"/>
</dbReference>
<dbReference type="KEGG" id="gcr:GcLGCM259_2347"/>
<dbReference type="InterPro" id="IPR036388">
    <property type="entry name" value="WH-like_DNA-bd_sf"/>
</dbReference>
<sequence length="163" mass="18933">MAEETRWLDDQEQRLWRIIREFLWHFPSAMDRQLMRDSKMQSGEYSVLATLSESSSKQLRPADVARELDWDRSRLSHLLRRMENKGLIERCTDARDGRGNLISLTEQGWHTIRTAAPSHVNFIREAIFDQLEADEREVIGRALTRILSNLDGQQPGGQPEANC</sequence>
<reference evidence="2 3" key="1">
    <citation type="submission" date="2018-12" db="EMBL/GenBank/DDBJ databases">
        <title>Complete Genome Sequence of Glutamicibacter creatinolyticus strain LGCM259,isolated from an abscess of a 12-year-old mare in Italy.</title>
        <authorList>
            <person name="Santos R.G."/>
            <person name="Silva A.L."/>
            <person name="Seyffert N."/>
            <person name="Castro T.L.P."/>
            <person name="Attili A.R."/>
            <person name="Rifici C."/>
            <person name="Mazzullo G."/>
            <person name="Brenig B."/>
            <person name="Venanzi F."/>
            <person name="Azevedo V."/>
        </authorList>
    </citation>
    <scope>NUCLEOTIDE SEQUENCE [LARGE SCALE GENOMIC DNA]</scope>
    <source>
        <strain evidence="2 3">LGCM 259</strain>
    </source>
</reference>
<accession>A0A5B7WXT4</accession>
<dbReference type="EMBL" id="CP034412">
    <property type="protein sequence ID" value="QCY48054.1"/>
    <property type="molecule type" value="Genomic_DNA"/>
</dbReference>
<evidence type="ECO:0000259" key="1">
    <source>
        <dbReference type="PROSITE" id="PS50995"/>
    </source>
</evidence>
<dbReference type="GO" id="GO:0006950">
    <property type="term" value="P:response to stress"/>
    <property type="evidence" value="ECO:0007669"/>
    <property type="project" value="TreeGrafter"/>
</dbReference>
<dbReference type="InterPro" id="IPR000835">
    <property type="entry name" value="HTH_MarR-typ"/>
</dbReference>
<feature type="domain" description="HTH marR-type" evidence="1">
    <location>
        <begin position="1"/>
        <end position="148"/>
    </location>
</feature>
<dbReference type="SMART" id="SM00347">
    <property type="entry name" value="HTH_MARR"/>
    <property type="match status" value="1"/>
</dbReference>
<dbReference type="AlphaFoldDB" id="A0A5B7WXT4"/>
<dbReference type="RefSeq" id="WP_138926734.1">
    <property type="nucleotide sequence ID" value="NZ_CP034412.1"/>
</dbReference>
<evidence type="ECO:0000313" key="2">
    <source>
        <dbReference type="EMBL" id="QCY48054.1"/>
    </source>
</evidence>
<organism evidence="2 3">
    <name type="scientific">Glutamicibacter creatinolyticus</name>
    <dbReference type="NCBI Taxonomy" id="162496"/>
    <lineage>
        <taxon>Bacteria</taxon>
        <taxon>Bacillati</taxon>
        <taxon>Actinomycetota</taxon>
        <taxon>Actinomycetes</taxon>
        <taxon>Micrococcales</taxon>
        <taxon>Micrococcaceae</taxon>
        <taxon>Glutamicibacter</taxon>
    </lineage>
</organism>
<dbReference type="Proteomes" id="UP000307000">
    <property type="component" value="Chromosome"/>
</dbReference>
<dbReference type="PANTHER" id="PTHR33164">
    <property type="entry name" value="TRANSCRIPTIONAL REGULATOR, MARR FAMILY"/>
    <property type="match status" value="1"/>
</dbReference>
<dbReference type="PANTHER" id="PTHR33164:SF99">
    <property type="entry name" value="MARR FAMILY REGULATORY PROTEIN"/>
    <property type="match status" value="1"/>
</dbReference>
<dbReference type="GO" id="GO:0003700">
    <property type="term" value="F:DNA-binding transcription factor activity"/>
    <property type="evidence" value="ECO:0007669"/>
    <property type="project" value="InterPro"/>
</dbReference>
<dbReference type="SUPFAM" id="SSF46785">
    <property type="entry name" value="Winged helix' DNA-binding domain"/>
    <property type="match status" value="1"/>
</dbReference>
<keyword evidence="3" id="KW-1185">Reference proteome</keyword>
<dbReference type="PRINTS" id="PR00598">
    <property type="entry name" value="HTHMARR"/>
</dbReference>
<proteinExistence type="predicted"/>
<dbReference type="PROSITE" id="PS50995">
    <property type="entry name" value="HTH_MARR_2"/>
    <property type="match status" value="1"/>
</dbReference>
<dbReference type="InterPro" id="IPR039422">
    <property type="entry name" value="MarR/SlyA-like"/>
</dbReference>
<dbReference type="InterPro" id="IPR036390">
    <property type="entry name" value="WH_DNA-bd_sf"/>
</dbReference>
<evidence type="ECO:0000313" key="3">
    <source>
        <dbReference type="Proteomes" id="UP000307000"/>
    </source>
</evidence>
<protein>
    <submittedName>
        <fullName evidence="2">MarR family transcriptional regulator</fullName>
    </submittedName>
</protein>
<gene>
    <name evidence="2" type="ORF">GcLGCM259_2347</name>
</gene>
<name>A0A5B7WXT4_9MICC</name>